<accession>A0ABT4MFM8</accession>
<dbReference type="InterPro" id="IPR029058">
    <property type="entry name" value="AB_hydrolase_fold"/>
</dbReference>
<evidence type="ECO:0000313" key="3">
    <source>
        <dbReference type="EMBL" id="MCZ4519793.1"/>
    </source>
</evidence>
<dbReference type="RefSeq" id="WP_269605472.1">
    <property type="nucleotide sequence ID" value="NZ_JAPWIJ010000006.1"/>
</dbReference>
<dbReference type="PANTHER" id="PTHR43433">
    <property type="entry name" value="HYDROLASE, ALPHA/BETA FOLD FAMILY PROTEIN"/>
    <property type="match status" value="1"/>
</dbReference>
<dbReference type="GO" id="GO:0016787">
    <property type="term" value="F:hydrolase activity"/>
    <property type="evidence" value="ECO:0007669"/>
    <property type="project" value="UniProtKB-KW"/>
</dbReference>
<feature type="domain" description="AB hydrolase-1" evidence="2">
    <location>
        <begin position="22"/>
        <end position="261"/>
    </location>
</feature>
<dbReference type="InterPro" id="IPR000073">
    <property type="entry name" value="AB_hydrolase_1"/>
</dbReference>
<dbReference type="PANTHER" id="PTHR43433:SF5">
    <property type="entry name" value="AB HYDROLASE-1 DOMAIN-CONTAINING PROTEIN"/>
    <property type="match status" value="1"/>
</dbReference>
<dbReference type="InterPro" id="IPR000639">
    <property type="entry name" value="Epox_hydrolase-like"/>
</dbReference>
<dbReference type="InterPro" id="IPR050471">
    <property type="entry name" value="AB_hydrolase"/>
</dbReference>
<comment type="caution">
    <text evidence="3">The sequence shown here is derived from an EMBL/GenBank/DDBJ whole genome shotgun (WGS) entry which is preliminary data.</text>
</comment>
<keyword evidence="3" id="KW-0378">Hydrolase</keyword>
<evidence type="ECO:0000313" key="4">
    <source>
        <dbReference type="Proteomes" id="UP001081071"/>
    </source>
</evidence>
<sequence>MPLAKLNGIDLNYDVTGNGPLVVLVMGTGSPGRVWRTHQVPTLVKQGYRVVTFDNRGIAPSSECAGGMMLDDLVADTAALVEHLGGGPARVVGTSMGARVTQELALARPDLVSHAVMMATFGKTTTFRAQMSKGEKDLHDAGIELPASYRAAMTAMQNFSPKTLADDAAIGDWLAVLEYSGGKKTAGMRAQIGLEMRSGTDRLAAYRAIRSKSLVIGFADDRMIPVQQCRDVAAAIPGARYVEIADTGHFGYLERPDAVNATLVEFLAS</sequence>
<protein>
    <submittedName>
        <fullName evidence="3">Alpha/beta hydrolase</fullName>
    </submittedName>
</protein>
<reference evidence="3" key="1">
    <citation type="submission" date="2022-12" db="EMBL/GenBank/DDBJ databases">
        <authorList>
            <person name="Krivoruchko A.V."/>
            <person name="Elkin A."/>
        </authorList>
    </citation>
    <scope>NUCLEOTIDE SEQUENCE</scope>
    <source>
        <strain evidence="3">IEGM 1391</strain>
    </source>
</reference>
<gene>
    <name evidence="3" type="ORF">O4220_14855</name>
</gene>
<keyword evidence="1" id="KW-0575">Peroxidase</keyword>
<keyword evidence="4" id="KW-1185">Reference proteome</keyword>
<evidence type="ECO:0000259" key="2">
    <source>
        <dbReference type="Pfam" id="PF12697"/>
    </source>
</evidence>
<proteinExistence type="predicted"/>
<dbReference type="Pfam" id="PF12697">
    <property type="entry name" value="Abhydrolase_6"/>
    <property type="match status" value="1"/>
</dbReference>
<evidence type="ECO:0000256" key="1">
    <source>
        <dbReference type="ARBA" id="ARBA00022559"/>
    </source>
</evidence>
<dbReference type="Gene3D" id="3.40.50.1820">
    <property type="entry name" value="alpha/beta hydrolase"/>
    <property type="match status" value="1"/>
</dbReference>
<name>A0ABT4MFM8_9NOCA</name>
<keyword evidence="1" id="KW-0560">Oxidoreductase</keyword>
<organism evidence="3 4">
    <name type="scientific">Rhodococcus ruber</name>
    <dbReference type="NCBI Taxonomy" id="1830"/>
    <lineage>
        <taxon>Bacteria</taxon>
        <taxon>Bacillati</taxon>
        <taxon>Actinomycetota</taxon>
        <taxon>Actinomycetes</taxon>
        <taxon>Mycobacteriales</taxon>
        <taxon>Nocardiaceae</taxon>
        <taxon>Rhodococcus</taxon>
    </lineage>
</organism>
<dbReference type="PRINTS" id="PR00412">
    <property type="entry name" value="EPOXHYDRLASE"/>
</dbReference>
<dbReference type="PRINTS" id="PR00111">
    <property type="entry name" value="ABHYDROLASE"/>
</dbReference>
<dbReference type="EMBL" id="JAPWIJ010000006">
    <property type="protein sequence ID" value="MCZ4519793.1"/>
    <property type="molecule type" value="Genomic_DNA"/>
</dbReference>
<dbReference type="SUPFAM" id="SSF53474">
    <property type="entry name" value="alpha/beta-Hydrolases"/>
    <property type="match status" value="1"/>
</dbReference>
<dbReference type="Proteomes" id="UP001081071">
    <property type="component" value="Unassembled WGS sequence"/>
</dbReference>